<dbReference type="Pfam" id="PF13374">
    <property type="entry name" value="TPR_10"/>
    <property type="match status" value="2"/>
</dbReference>
<protein>
    <submittedName>
        <fullName evidence="1">Uncharacterized protein</fullName>
    </submittedName>
</protein>
<evidence type="ECO:0000313" key="2">
    <source>
        <dbReference type="Proteomes" id="UP001303473"/>
    </source>
</evidence>
<dbReference type="Gene3D" id="1.25.40.10">
    <property type="entry name" value="Tetratricopeptide repeat domain"/>
    <property type="match status" value="2"/>
</dbReference>
<dbReference type="Pfam" id="PF13424">
    <property type="entry name" value="TPR_12"/>
    <property type="match status" value="2"/>
</dbReference>
<dbReference type="Gene3D" id="3.40.50.300">
    <property type="entry name" value="P-loop containing nucleotide triphosphate hydrolases"/>
    <property type="match status" value="1"/>
</dbReference>
<dbReference type="SUPFAM" id="SSF52540">
    <property type="entry name" value="P-loop containing nucleoside triphosphate hydrolases"/>
    <property type="match status" value="1"/>
</dbReference>
<dbReference type="InterPro" id="IPR053137">
    <property type="entry name" value="NLR-like"/>
</dbReference>
<proteinExistence type="predicted"/>
<gene>
    <name evidence="1" type="ORF">QBC46DRAFT_421050</name>
</gene>
<dbReference type="InterPro" id="IPR011990">
    <property type="entry name" value="TPR-like_helical_dom_sf"/>
</dbReference>
<reference evidence="2" key="1">
    <citation type="journal article" date="2023" name="Mol. Phylogenet. Evol.">
        <title>Genome-scale phylogeny and comparative genomics of the fungal order Sordariales.</title>
        <authorList>
            <person name="Hensen N."/>
            <person name="Bonometti L."/>
            <person name="Westerberg I."/>
            <person name="Brannstrom I.O."/>
            <person name="Guillou S."/>
            <person name="Cros-Aarteil S."/>
            <person name="Calhoun S."/>
            <person name="Haridas S."/>
            <person name="Kuo A."/>
            <person name="Mondo S."/>
            <person name="Pangilinan J."/>
            <person name="Riley R."/>
            <person name="LaButti K."/>
            <person name="Andreopoulos B."/>
            <person name="Lipzen A."/>
            <person name="Chen C."/>
            <person name="Yan M."/>
            <person name="Daum C."/>
            <person name="Ng V."/>
            <person name="Clum A."/>
            <person name="Steindorff A."/>
            <person name="Ohm R.A."/>
            <person name="Martin F."/>
            <person name="Silar P."/>
            <person name="Natvig D.O."/>
            <person name="Lalanne C."/>
            <person name="Gautier V."/>
            <person name="Ament-Velasquez S.L."/>
            <person name="Kruys A."/>
            <person name="Hutchinson M.I."/>
            <person name="Powell A.J."/>
            <person name="Barry K."/>
            <person name="Miller A.N."/>
            <person name="Grigoriev I.V."/>
            <person name="Debuchy R."/>
            <person name="Gladieux P."/>
            <person name="Hiltunen Thoren M."/>
            <person name="Johannesson H."/>
        </authorList>
    </citation>
    <scope>NUCLEOTIDE SEQUENCE [LARGE SCALE GENOMIC DNA]</scope>
    <source>
        <strain evidence="2">CBS 340.73</strain>
    </source>
</reference>
<evidence type="ECO:0000313" key="1">
    <source>
        <dbReference type="EMBL" id="KAK3935859.1"/>
    </source>
</evidence>
<dbReference type="InterPro" id="IPR029058">
    <property type="entry name" value="AB_hydrolase_fold"/>
</dbReference>
<dbReference type="InterPro" id="IPR027417">
    <property type="entry name" value="P-loop_NTPase"/>
</dbReference>
<keyword evidence="2" id="KW-1185">Reference proteome</keyword>
<dbReference type="PANTHER" id="PTHR46082:SF6">
    <property type="entry name" value="AAA+ ATPASE DOMAIN-CONTAINING PROTEIN-RELATED"/>
    <property type="match status" value="1"/>
</dbReference>
<name>A0AAN6MYR3_9PEZI</name>
<accession>A0AAN6MYR3</accession>
<dbReference type="AlphaFoldDB" id="A0AAN6MYR3"/>
<sequence>MPLGFHTLHEVRQGSVPEDGLVDIVAVHDVHEDSLAAWTDPVSLANWLRDFLPEHIRVARVVAYGYNASAAALFASDAPETIQRMAESLVQELRANRHFAGTLRRPIIFVCHGLGGVLVKKSLIYSSTRTAPKVAHLWDQFVSTFAILFFGTPHGRTSKRDWLDFASISGRTRRSVLQAMDRLRLTDDGDPQLPELVDNDFAPLVKQFHMFFFWEELPTLLGNRWGYVVDSKSAVPKLDKEAAGIHATHADMVKFKTRELSDYRTVVAALATYCAKAPTIITHRWKQAELALRQLRAGEAWELGGFGFDVHLEEPFRHRDICLSRQFHLPGETTPTYIGRQGLLKTLRDSFFPPGRPGVGPTRRSFVVFGMGGSGKTELCSKYATDNKHEYTAVFTIRAASNETIKESFCRIGEVAGLEATESSGRHFLSQQTEPWLLIIDNADDRTLELRSLFPSSDAAHILVTTRVRDFSREGTLGSLEVKGLEEGEALQLLLTKADIPQPWDPLTTKTGNLITRALGYLALALIQAGNCIYRGVCELGGYLDIHASARKKLRDRTTFTQPDKTDDAITVVYSTFDISLRALLKEETTARQDASDLLKIIAFYRFELIPLDIFSRAAANRSKALKDSQTASGTLVSRFTRELLRRLESPTALPGFLKGRNGELEMFRINWAIAELQSLSFVRSDGRYLSLHPLIHSWARDSLTRPERNVWARIALNTLMESISLPPESSSEADGEFHTDVLPHLDACLTENGDPLPPSTREMGKLRLQIAKFLQPTLLLIVRDQVQRAAKCGWVSAERGQFEKASRHLQMVKDMLVRLLGTEDDKTMAAMLGLAGVYWGLGRLEEAIDLQQSVVDTRSRTLGLDNEETLDAMNHLGRSYWLHGQYREALELQQLTADRMKAALGPTHPRTLEALDNLGVTLGAWYRYQESAAVHEEVLSVRKEALGETHLDTLATKANLAMALLDLGRLEEAKSAMTEVFHQRQKQLGKEHPWTLWALCYLARVDTELGLFQEAEDMLDWGIAAGVRSLGDRHLGVLMGRGRLAVVYARTNRLHRAEELTLKTLEVLEATRGTAHPDCVYALWKLARLYVLKGSHTKAAEACQLGLQRADMRITREHPLAKDLEDLLKTVSTSV</sequence>
<dbReference type="PANTHER" id="PTHR46082">
    <property type="entry name" value="ATP/GTP-BINDING PROTEIN-RELATED"/>
    <property type="match status" value="1"/>
</dbReference>
<dbReference type="Proteomes" id="UP001303473">
    <property type="component" value="Unassembled WGS sequence"/>
</dbReference>
<comment type="caution">
    <text evidence="1">The sequence shown here is derived from an EMBL/GenBank/DDBJ whole genome shotgun (WGS) entry which is preliminary data.</text>
</comment>
<dbReference type="SUPFAM" id="SSF48452">
    <property type="entry name" value="TPR-like"/>
    <property type="match status" value="3"/>
</dbReference>
<organism evidence="1 2">
    <name type="scientific">Diplogelasinospora grovesii</name>
    <dbReference type="NCBI Taxonomy" id="303347"/>
    <lineage>
        <taxon>Eukaryota</taxon>
        <taxon>Fungi</taxon>
        <taxon>Dikarya</taxon>
        <taxon>Ascomycota</taxon>
        <taxon>Pezizomycotina</taxon>
        <taxon>Sordariomycetes</taxon>
        <taxon>Sordariomycetidae</taxon>
        <taxon>Sordariales</taxon>
        <taxon>Diplogelasinosporaceae</taxon>
        <taxon>Diplogelasinospora</taxon>
    </lineage>
</organism>
<dbReference type="SUPFAM" id="SSF53474">
    <property type="entry name" value="alpha/beta-Hydrolases"/>
    <property type="match status" value="1"/>
</dbReference>
<dbReference type="EMBL" id="MU853903">
    <property type="protein sequence ID" value="KAK3935859.1"/>
    <property type="molecule type" value="Genomic_DNA"/>
</dbReference>